<dbReference type="Proteomes" id="UP000564644">
    <property type="component" value="Unassembled WGS sequence"/>
</dbReference>
<evidence type="ECO:0000313" key="1">
    <source>
        <dbReference type="EMBL" id="MBB6733499.1"/>
    </source>
</evidence>
<keyword evidence="2" id="KW-1185">Reference proteome</keyword>
<evidence type="ECO:0008006" key="3">
    <source>
        <dbReference type="Google" id="ProtNLM"/>
    </source>
</evidence>
<sequence length="147" mass="15803">MAIIQTVLNYNRAQLSNFADSSSILIGTANVLLAEFGLFEPAGTQFIQLQTTVGWNVTDVSPVPPDQTLLQLTIFRDGVPIASAEQESISNEEDTPLENLASFQTIIRSTTVGHHVYQLFALNEQPEQGTITVTGPVSISAMAIGTP</sequence>
<dbReference type="RefSeq" id="WP_185131158.1">
    <property type="nucleotide sequence ID" value="NZ_JACJVO010000027.1"/>
</dbReference>
<protein>
    <recommendedName>
        <fullName evidence="3">Exosporium protein C</fullName>
    </recommendedName>
</protein>
<reference evidence="1 2" key="1">
    <citation type="submission" date="2020-08" db="EMBL/GenBank/DDBJ databases">
        <title>Cohnella phylogeny.</title>
        <authorList>
            <person name="Dunlap C."/>
        </authorList>
    </citation>
    <scope>NUCLEOTIDE SEQUENCE [LARGE SCALE GENOMIC DNA]</scope>
    <source>
        <strain evidence="1 2">CBP 2801</strain>
    </source>
</reference>
<accession>A0A7X0SQZ4</accession>
<dbReference type="AlphaFoldDB" id="A0A7X0SQZ4"/>
<dbReference type="EMBL" id="JACJVO010000027">
    <property type="protein sequence ID" value="MBB6733499.1"/>
    <property type="molecule type" value="Genomic_DNA"/>
</dbReference>
<evidence type="ECO:0000313" key="2">
    <source>
        <dbReference type="Proteomes" id="UP000564644"/>
    </source>
</evidence>
<gene>
    <name evidence="1" type="ORF">H7C18_21475</name>
</gene>
<name>A0A7X0SQZ4_9BACL</name>
<comment type="caution">
    <text evidence="1">The sequence shown here is derived from an EMBL/GenBank/DDBJ whole genome shotgun (WGS) entry which is preliminary data.</text>
</comment>
<proteinExistence type="predicted"/>
<organism evidence="1 2">
    <name type="scientific">Cohnella zeiphila</name>
    <dbReference type="NCBI Taxonomy" id="2761120"/>
    <lineage>
        <taxon>Bacteria</taxon>
        <taxon>Bacillati</taxon>
        <taxon>Bacillota</taxon>
        <taxon>Bacilli</taxon>
        <taxon>Bacillales</taxon>
        <taxon>Paenibacillaceae</taxon>
        <taxon>Cohnella</taxon>
    </lineage>
</organism>